<feature type="transmembrane region" description="Helical" evidence="8">
    <location>
        <begin position="20"/>
        <end position="39"/>
    </location>
</feature>
<dbReference type="PANTHER" id="PTHR19229">
    <property type="entry name" value="ATP-BINDING CASSETTE TRANSPORTER SUBFAMILY A ABCA"/>
    <property type="match status" value="1"/>
</dbReference>
<dbReference type="PROSITE" id="PS00211">
    <property type="entry name" value="ABC_TRANSPORTER_1"/>
    <property type="match status" value="1"/>
</dbReference>
<dbReference type="VEuPathDB" id="VectorBase:AFAF016622"/>
<feature type="transmembrane region" description="Helical" evidence="8">
    <location>
        <begin position="399"/>
        <end position="420"/>
    </location>
</feature>
<feature type="transmembrane region" description="Helical" evidence="8">
    <location>
        <begin position="1163"/>
        <end position="1182"/>
    </location>
</feature>
<dbReference type="Pfam" id="PF00005">
    <property type="entry name" value="ABC_tran"/>
    <property type="match status" value="2"/>
</dbReference>
<feature type="transmembrane region" description="Helical" evidence="8">
    <location>
        <begin position="1048"/>
        <end position="1069"/>
    </location>
</feature>
<dbReference type="Proteomes" id="UP000075886">
    <property type="component" value="Unassembled WGS sequence"/>
</dbReference>
<feature type="transmembrane region" description="Helical" evidence="8">
    <location>
        <begin position="269"/>
        <end position="293"/>
    </location>
</feature>
<evidence type="ECO:0000256" key="8">
    <source>
        <dbReference type="SAM" id="Phobius"/>
    </source>
</evidence>
<dbReference type="EnsemblMetazoa" id="AFAF016622-RA">
    <property type="protein sequence ID" value="AFAF016622-PA"/>
    <property type="gene ID" value="AFAF016622"/>
</dbReference>
<dbReference type="EMBL" id="AXCN02001527">
    <property type="status" value="NOT_ANNOTATED_CDS"/>
    <property type="molecule type" value="Genomic_DNA"/>
</dbReference>
<feature type="transmembrane region" description="Helical" evidence="8">
    <location>
        <begin position="337"/>
        <end position="359"/>
    </location>
</feature>
<keyword evidence="3" id="KW-0547">Nucleotide-binding</keyword>
<evidence type="ECO:0000256" key="7">
    <source>
        <dbReference type="SAM" id="MobiDB-lite"/>
    </source>
</evidence>
<evidence type="ECO:0000256" key="5">
    <source>
        <dbReference type="ARBA" id="ARBA00022989"/>
    </source>
</evidence>
<dbReference type="InterPro" id="IPR026082">
    <property type="entry name" value="ABCA"/>
</dbReference>
<dbReference type="InterPro" id="IPR003439">
    <property type="entry name" value="ABC_transporter-like_ATP-bd"/>
</dbReference>
<dbReference type="SMART" id="SM00382">
    <property type="entry name" value="AAA"/>
    <property type="match status" value="2"/>
</dbReference>
<feature type="region of interest" description="Disordered" evidence="7">
    <location>
        <begin position="465"/>
        <end position="504"/>
    </location>
</feature>
<dbReference type="GO" id="GO:0005319">
    <property type="term" value="F:lipid transporter activity"/>
    <property type="evidence" value="ECO:0007669"/>
    <property type="project" value="TreeGrafter"/>
</dbReference>
<feature type="transmembrane region" description="Helical" evidence="8">
    <location>
        <begin position="219"/>
        <end position="243"/>
    </location>
</feature>
<dbReference type="PANTHER" id="PTHR19229:SF250">
    <property type="entry name" value="ABC TRANSPORTER DOMAIN-CONTAINING PROTEIN-RELATED"/>
    <property type="match status" value="1"/>
</dbReference>
<evidence type="ECO:0000256" key="1">
    <source>
        <dbReference type="ARBA" id="ARBA00004141"/>
    </source>
</evidence>
<reference evidence="11" key="1">
    <citation type="submission" date="2014-01" db="EMBL/GenBank/DDBJ databases">
        <title>The Genome Sequence of Anopheles farauti FAR1 (V2).</title>
        <authorList>
            <consortium name="The Broad Institute Genomics Platform"/>
            <person name="Neafsey D.E."/>
            <person name="Besansky N."/>
            <person name="Howell P."/>
            <person name="Walton C."/>
            <person name="Young S.K."/>
            <person name="Zeng Q."/>
            <person name="Gargeya S."/>
            <person name="Fitzgerald M."/>
            <person name="Haas B."/>
            <person name="Abouelleil A."/>
            <person name="Allen A.W."/>
            <person name="Alvarado L."/>
            <person name="Arachchi H.M."/>
            <person name="Berlin A.M."/>
            <person name="Chapman S.B."/>
            <person name="Gainer-Dewar J."/>
            <person name="Goldberg J."/>
            <person name="Griggs A."/>
            <person name="Gujja S."/>
            <person name="Hansen M."/>
            <person name="Howarth C."/>
            <person name="Imamovic A."/>
            <person name="Ireland A."/>
            <person name="Larimer J."/>
            <person name="McCowan C."/>
            <person name="Murphy C."/>
            <person name="Pearson M."/>
            <person name="Poon T.W."/>
            <person name="Priest M."/>
            <person name="Roberts A."/>
            <person name="Saif S."/>
            <person name="Shea T."/>
            <person name="Sisk P."/>
            <person name="Sykes S."/>
            <person name="Wortman J."/>
            <person name="Nusbaum C."/>
            <person name="Birren B."/>
        </authorList>
    </citation>
    <scope>NUCLEOTIDE SEQUENCE [LARGE SCALE GENOMIC DNA]</scope>
    <source>
        <strain evidence="11">FAR1</strain>
    </source>
</reference>
<evidence type="ECO:0000256" key="4">
    <source>
        <dbReference type="ARBA" id="ARBA00022840"/>
    </source>
</evidence>
<dbReference type="CDD" id="cd03263">
    <property type="entry name" value="ABC_subfamily_A"/>
    <property type="match status" value="2"/>
</dbReference>
<keyword evidence="6 8" id="KW-0472">Membrane</keyword>
<feature type="compositionally biased region" description="Polar residues" evidence="7">
    <location>
        <begin position="473"/>
        <end position="504"/>
    </location>
</feature>
<proteinExistence type="predicted"/>
<dbReference type="SUPFAM" id="SSF52540">
    <property type="entry name" value="P-loop containing nucleoside triphosphate hydrolases"/>
    <property type="match status" value="2"/>
</dbReference>
<dbReference type="InterPro" id="IPR017871">
    <property type="entry name" value="ABC_transporter-like_CS"/>
</dbReference>
<evidence type="ECO:0000256" key="3">
    <source>
        <dbReference type="ARBA" id="ARBA00022741"/>
    </source>
</evidence>
<evidence type="ECO:0000313" key="11">
    <source>
        <dbReference type="Proteomes" id="UP000075886"/>
    </source>
</evidence>
<dbReference type="STRING" id="69004.A0A182QTM8"/>
<dbReference type="InterPro" id="IPR027417">
    <property type="entry name" value="P-loop_NTPase"/>
</dbReference>
<accession>A0A182QTM8</accession>
<keyword evidence="11" id="KW-1185">Reference proteome</keyword>
<feature type="domain" description="ABC transporter" evidence="9">
    <location>
        <begin position="508"/>
        <end position="739"/>
    </location>
</feature>
<dbReference type="FunFam" id="3.40.50.300:FF:002470">
    <property type="entry name" value="ABC transporter, putative"/>
    <property type="match status" value="1"/>
</dbReference>
<sequence>MNAQLKLFARKTYLLKKRNIFRNLFLCLVPILFVCVVKVSNPQRPSESNEISESEINQDDLADYFPGELGNKVYYAPQTGLTENLMEAVRLKLYIVDERIVPLGSDTELEFALLDNPYICFAVHFLNTSSNNLQYVIRTKNNNFRTEAIYSRDVFTSYRKRDNEYVESGFLSLQNAIDVSFVNLIKQDRGASELRNPHHITYGHIPVDSKRGPQGPTQIFNVFVGLCFGFTTMSTYLVLLPMVEERANGMKEYLKIATPSSYLNEGAQIAINFLQFYTVLALCLAISVANGVWDTNPAQIIYLLLFGLLFVVNLIVFTLLLSTMLESATIATAVAPLAFFGPLILSELWVELSILCCLFPSNQLIYMGRVFDVFKASGHQFTAGDLFTIGYPGLDSFNLFGLLLLQVLGLAMWTFLWYYVSNVFPGRYGTPKTKFFFLRGTLSEALSKNGFKSGSRSTNKINAESQHGAELQQFPSSSSKLGKSNTQEPLNNSETANEPSSSTSTPLLRITNLYKVFTGRTGGVKEVVKNFSLTIYSHSITVLLGHNGAGKTTTMNIVTGILPPTSGMIVLDGERDANRYRQNIGFCPQHNVFFSHLTCREHVEFFGCLRGLNASEARTEAAIVLEKVNLSEKSDSLVHTLSGGMKRRLSLANAIIGKTKLLILDEPTSGLDPESRRDVWDVLLKLRSNHTILLTTHFMEEADVLADWVAIMEEGQLVAFGSPLHLKHVYGKGYTLKLLKKSNFDEETVLKKVQHNIPGAVMRDSVREVFAITLPYDAFPEYSALLKELEDAQQELGIETIDIANATLEEVFLSGISAIAEKSLPAVWLRAEKIERAHGVVVLNWATNLMSGNQPWNWEAVQSNLRSSIDGVQLQVREGGSLVDVLREQIEQDYTGYCDRTVVAIECNVTDNDMHMTVLYNNNLVHSTGIAESVATTLLLRLDAGEPDAIVQVQNIPSTRKQLINIQTPFFFTEFISIAFMFYVLLFLLVPVQEHLTSFRRLQNINRYKYWGVTYIFDMFVHLTVCIAVILLVHFLDQRKAFSDSSKVHIFFILLLYGMLAIVAIYIISQCVESTNTAITIMSYLMIVGVGGVFLLSNGYDDIKNNSIPAGIMHIIPEFALKHSMRVVYENQKLVLYEQMSNQQDHRQHKHAFASDRISPRTFYLWAVPVWVMLVFILNEVVDNISRREKVKMSRATAEEKLRKAYLHMRWTIFRDGSSIQQQQLNPTYEHDETDSPSAHCVDVDQEKNLVKNLLSRDKNEDDNQDEYAIVVNDLKKIYTNHEAVKSVSFAVKKSECFGLLGMNGAGKTTLFQMLSANLPTSQGEIYLQQCEVHKADEVEYRRQYGYCPQLDVLLDFMTVYEVIKYIAEVQGMSTSENSIMNWLAMMDIVQYKDHALRECSGGTKRKVNTIMALLGRPSVVLLDEPTTGVDPKSRYFLWKTIKKMQQDDQTILLTSHSMDECEELCNRLSIMADGVLKCVGTIPQLKKRHGLGYTLWLKLHTTYGVHQKLIRDVTTLFNASLQEEHEGLLKFLVDQSFKLSEMFKTLHELQDKWNEQIIHASITESSLEDIFLKFRPKFKQQVST</sequence>
<keyword evidence="2 8" id="KW-0812">Transmembrane</keyword>
<protein>
    <recommendedName>
        <fullName evidence="9">ABC transporter domain-containing protein</fullName>
    </recommendedName>
</protein>
<feature type="domain" description="ABC transporter" evidence="9">
    <location>
        <begin position="1270"/>
        <end position="1499"/>
    </location>
</feature>
<evidence type="ECO:0000313" key="10">
    <source>
        <dbReference type="EnsemblMetazoa" id="AFAF016622-PA"/>
    </source>
</evidence>
<dbReference type="PROSITE" id="PS50893">
    <property type="entry name" value="ABC_TRANSPORTER_2"/>
    <property type="match status" value="2"/>
</dbReference>
<dbReference type="InterPro" id="IPR003593">
    <property type="entry name" value="AAA+_ATPase"/>
</dbReference>
<evidence type="ECO:0000256" key="2">
    <source>
        <dbReference type="ARBA" id="ARBA00022692"/>
    </source>
</evidence>
<organism evidence="10 11">
    <name type="scientific">Anopheles farauti</name>
    <dbReference type="NCBI Taxonomy" id="69004"/>
    <lineage>
        <taxon>Eukaryota</taxon>
        <taxon>Metazoa</taxon>
        <taxon>Ecdysozoa</taxon>
        <taxon>Arthropoda</taxon>
        <taxon>Hexapoda</taxon>
        <taxon>Insecta</taxon>
        <taxon>Pterygota</taxon>
        <taxon>Neoptera</taxon>
        <taxon>Endopterygota</taxon>
        <taxon>Diptera</taxon>
        <taxon>Nematocera</taxon>
        <taxon>Culicoidea</taxon>
        <taxon>Culicidae</taxon>
        <taxon>Anophelinae</taxon>
        <taxon>Anopheles</taxon>
    </lineage>
</organism>
<dbReference type="Pfam" id="PF12698">
    <property type="entry name" value="ABC2_membrane_3"/>
    <property type="match status" value="2"/>
</dbReference>
<dbReference type="InterPro" id="IPR013525">
    <property type="entry name" value="ABC2_TM"/>
</dbReference>
<feature type="transmembrane region" description="Helical" evidence="8">
    <location>
        <begin position="1081"/>
        <end position="1100"/>
    </location>
</feature>
<dbReference type="GO" id="GO:0016020">
    <property type="term" value="C:membrane"/>
    <property type="evidence" value="ECO:0007669"/>
    <property type="project" value="UniProtKB-SubCell"/>
</dbReference>
<evidence type="ECO:0000259" key="9">
    <source>
        <dbReference type="PROSITE" id="PS50893"/>
    </source>
</evidence>
<evidence type="ECO:0000256" key="6">
    <source>
        <dbReference type="ARBA" id="ARBA00023136"/>
    </source>
</evidence>
<dbReference type="FunFam" id="3.40.50.300:FF:000436">
    <property type="entry name" value="ATP binding cassette subfamily A member 9"/>
    <property type="match status" value="1"/>
</dbReference>
<feature type="transmembrane region" description="Helical" evidence="8">
    <location>
        <begin position="300"/>
        <end position="325"/>
    </location>
</feature>
<keyword evidence="4" id="KW-0067">ATP-binding</keyword>
<feature type="transmembrane region" description="Helical" evidence="8">
    <location>
        <begin position="970"/>
        <end position="992"/>
    </location>
</feature>
<name>A0A182QTM8_9DIPT</name>
<dbReference type="GO" id="GO:0005524">
    <property type="term" value="F:ATP binding"/>
    <property type="evidence" value="ECO:0007669"/>
    <property type="project" value="UniProtKB-KW"/>
</dbReference>
<dbReference type="GO" id="GO:0140359">
    <property type="term" value="F:ABC-type transporter activity"/>
    <property type="evidence" value="ECO:0007669"/>
    <property type="project" value="InterPro"/>
</dbReference>
<feature type="transmembrane region" description="Helical" evidence="8">
    <location>
        <begin position="1013"/>
        <end position="1036"/>
    </location>
</feature>
<dbReference type="Gene3D" id="3.40.50.300">
    <property type="entry name" value="P-loop containing nucleotide triphosphate hydrolases"/>
    <property type="match status" value="2"/>
</dbReference>
<comment type="subcellular location">
    <subcellularLocation>
        <location evidence="1">Membrane</location>
        <topology evidence="1">Multi-pass membrane protein</topology>
    </subcellularLocation>
</comment>
<dbReference type="GO" id="GO:0016887">
    <property type="term" value="F:ATP hydrolysis activity"/>
    <property type="evidence" value="ECO:0007669"/>
    <property type="project" value="InterPro"/>
</dbReference>
<keyword evidence="5 8" id="KW-1133">Transmembrane helix</keyword>
<reference evidence="10" key="2">
    <citation type="submission" date="2020-05" db="UniProtKB">
        <authorList>
            <consortium name="EnsemblMetazoa"/>
        </authorList>
    </citation>
    <scope>IDENTIFICATION</scope>
    <source>
        <strain evidence="10">FAR1</strain>
    </source>
</reference>